<protein>
    <submittedName>
        <fullName evidence="1">Uncharacterized protein</fullName>
    </submittedName>
</protein>
<evidence type="ECO:0000313" key="1">
    <source>
        <dbReference type="EMBL" id="RFS18768.1"/>
    </source>
</evidence>
<dbReference type="AlphaFoldDB" id="A0A3E1Y266"/>
<dbReference type="OrthoDB" id="663130at2"/>
<organism evidence="1 2">
    <name type="scientific">Chitinophaga silvatica</name>
    <dbReference type="NCBI Taxonomy" id="2282649"/>
    <lineage>
        <taxon>Bacteria</taxon>
        <taxon>Pseudomonadati</taxon>
        <taxon>Bacteroidota</taxon>
        <taxon>Chitinophagia</taxon>
        <taxon>Chitinophagales</taxon>
        <taxon>Chitinophagaceae</taxon>
        <taxon>Chitinophaga</taxon>
    </lineage>
</organism>
<comment type="caution">
    <text evidence="1">The sequence shown here is derived from an EMBL/GenBank/DDBJ whole genome shotgun (WGS) entry which is preliminary data.</text>
</comment>
<proteinExistence type="predicted"/>
<name>A0A3E1Y266_9BACT</name>
<reference evidence="1 2" key="1">
    <citation type="submission" date="2018-07" db="EMBL/GenBank/DDBJ databases">
        <title>Chitinophaga K2CV101002-2 sp. nov., isolated from a monsoon evergreen broad-leaved forest soil.</title>
        <authorList>
            <person name="Lv Y."/>
        </authorList>
    </citation>
    <scope>NUCLEOTIDE SEQUENCE [LARGE SCALE GENOMIC DNA]</scope>
    <source>
        <strain evidence="1 2">GDMCC 1.1288</strain>
    </source>
</reference>
<dbReference type="RefSeq" id="WP_116978855.1">
    <property type="nucleotide sequence ID" value="NZ_QPMM01000019.1"/>
</dbReference>
<dbReference type="Proteomes" id="UP000260644">
    <property type="component" value="Unassembled WGS sequence"/>
</dbReference>
<keyword evidence="2" id="KW-1185">Reference proteome</keyword>
<sequence>MNTIKYLILSLFLVSGLALNAQTRMFEKPVKVPTGKVSIPATGTVAAIRLFVAIPDTLTLGYIPAESGNEAFKLITAGKNNRWLDTLVESRYGSSFSPGGKRLLWVIRDLSITTDLDARVAFTRLRAEVFSSAGIKQYHQLLQVDTVLAAPLTDKSYATCVTNVLDELYNLSTGHIINPDSRLSVSNAYSEDTVNIMARERPTMAILLDSKIQAGVYSSFSEFTRNNPSVKGTLWATPDTSRSSGYVKVFSMGEDSIPVQHTNIWGVCFGRNELYKYENGLLIPIEKAGDGFVLSRYQEPSIRKNQAVYWERIASYGWPGDSNPFDRKHSITYKQVKATAGQQPIATRVDMRTGELTF</sequence>
<gene>
    <name evidence="1" type="ORF">DVR12_26585</name>
</gene>
<evidence type="ECO:0000313" key="2">
    <source>
        <dbReference type="Proteomes" id="UP000260644"/>
    </source>
</evidence>
<accession>A0A3E1Y266</accession>
<dbReference type="EMBL" id="QPMM01000019">
    <property type="protein sequence ID" value="RFS18768.1"/>
    <property type="molecule type" value="Genomic_DNA"/>
</dbReference>